<reference evidence="3" key="1">
    <citation type="submission" date="2017-09" db="EMBL/GenBank/DDBJ databases">
        <title>Depth-based differentiation of microbial function through sediment-hosted aquifers and enrichment of novel symbionts in the deep terrestrial subsurface.</title>
        <authorList>
            <person name="Probst A.J."/>
            <person name="Ladd B."/>
            <person name="Jarett J.K."/>
            <person name="Geller-Mcgrath D.E."/>
            <person name="Sieber C.M.K."/>
            <person name="Emerson J.B."/>
            <person name="Anantharaman K."/>
            <person name="Thomas B.C."/>
            <person name="Malmstrom R."/>
            <person name="Stieglmeier M."/>
            <person name="Klingl A."/>
            <person name="Woyke T."/>
            <person name="Ryan C.M."/>
            <person name="Banfield J.F."/>
        </authorList>
    </citation>
    <scope>NUCLEOTIDE SEQUENCE [LARGE SCALE GENOMIC DNA]</scope>
</reference>
<dbReference type="AlphaFoldDB" id="A0A2M6Z3V3"/>
<accession>A0A2M6Z3V3</accession>
<dbReference type="PANTHER" id="PTHR31303:SF1">
    <property type="entry name" value="CTP-DEPENDENT DIACYLGLYCEROL KINASE 1"/>
    <property type="match status" value="1"/>
</dbReference>
<organism evidence="2 3">
    <name type="scientific">bacterium (Candidatus Gribaldobacteria) CG07_land_8_20_14_0_80_33_18</name>
    <dbReference type="NCBI Taxonomy" id="2014272"/>
    <lineage>
        <taxon>Bacteria</taxon>
        <taxon>Candidatus Gribaldobacteria</taxon>
    </lineage>
</organism>
<keyword evidence="1" id="KW-0472">Membrane</keyword>
<dbReference type="GO" id="GO:0004143">
    <property type="term" value="F:ATP-dependent diacylglycerol kinase activity"/>
    <property type="evidence" value="ECO:0007669"/>
    <property type="project" value="InterPro"/>
</dbReference>
<sequence>MGQIIKRKLFRLLALFFPLIYLYYSQKQTIFVSAVVAAVALIIESLRFYNPKIKRVIEGVFSPIGKEEETQRISGITYLVLGCFLTVIFFEKLIAIPVLFCAIFGDVISPFIKGKIKIFRNKSLEGMVACFLICFLIGVILINLEILEGLTLELILVISLLISLFETISLPLDDNLSTPLGVGLISSIIKNLWK</sequence>
<feature type="transmembrane region" description="Helical" evidence="1">
    <location>
        <begin position="70"/>
        <end position="88"/>
    </location>
</feature>
<proteinExistence type="predicted"/>
<evidence type="ECO:0008006" key="4">
    <source>
        <dbReference type="Google" id="ProtNLM"/>
    </source>
</evidence>
<evidence type="ECO:0000256" key="1">
    <source>
        <dbReference type="SAM" id="Phobius"/>
    </source>
</evidence>
<keyword evidence="1" id="KW-0812">Transmembrane</keyword>
<feature type="transmembrane region" description="Helical" evidence="1">
    <location>
        <begin position="30"/>
        <end position="49"/>
    </location>
</feature>
<keyword evidence="1" id="KW-1133">Transmembrane helix</keyword>
<dbReference type="Proteomes" id="UP000228777">
    <property type="component" value="Unassembled WGS sequence"/>
</dbReference>
<feature type="transmembrane region" description="Helical" evidence="1">
    <location>
        <begin position="9"/>
        <end position="24"/>
    </location>
</feature>
<name>A0A2M6Z3V3_9BACT</name>
<gene>
    <name evidence="2" type="ORF">COS93_00730</name>
</gene>
<dbReference type="InterPro" id="IPR037997">
    <property type="entry name" value="Dgk1-like"/>
</dbReference>
<evidence type="ECO:0000313" key="2">
    <source>
        <dbReference type="EMBL" id="PIU47088.1"/>
    </source>
</evidence>
<dbReference type="PANTHER" id="PTHR31303">
    <property type="entry name" value="CTP-DEPENDENT DIACYLGLYCEROL KINASE 1"/>
    <property type="match status" value="1"/>
</dbReference>
<comment type="caution">
    <text evidence="2">The sequence shown here is derived from an EMBL/GenBank/DDBJ whole genome shotgun (WGS) entry which is preliminary data.</text>
</comment>
<feature type="transmembrane region" description="Helical" evidence="1">
    <location>
        <begin position="94"/>
        <end position="112"/>
    </location>
</feature>
<evidence type="ECO:0000313" key="3">
    <source>
        <dbReference type="Proteomes" id="UP000228777"/>
    </source>
</evidence>
<dbReference type="EMBL" id="PEWP01000015">
    <property type="protein sequence ID" value="PIU47088.1"/>
    <property type="molecule type" value="Genomic_DNA"/>
</dbReference>
<feature type="transmembrane region" description="Helical" evidence="1">
    <location>
        <begin position="150"/>
        <end position="170"/>
    </location>
</feature>
<feature type="transmembrane region" description="Helical" evidence="1">
    <location>
        <begin position="124"/>
        <end position="144"/>
    </location>
</feature>
<protein>
    <recommendedName>
        <fullName evidence="4">Phosphatidate cytidylyltransferase</fullName>
    </recommendedName>
</protein>